<organism evidence="1">
    <name type="scientific">bioreactor metagenome</name>
    <dbReference type="NCBI Taxonomy" id="1076179"/>
    <lineage>
        <taxon>unclassified sequences</taxon>
        <taxon>metagenomes</taxon>
        <taxon>ecological metagenomes</taxon>
    </lineage>
</organism>
<accession>A0A645G2W0</accession>
<dbReference type="EMBL" id="VSSQ01069102">
    <property type="protein sequence ID" value="MPN21181.1"/>
    <property type="molecule type" value="Genomic_DNA"/>
</dbReference>
<protein>
    <submittedName>
        <fullName evidence="1">Uncharacterized protein</fullName>
    </submittedName>
</protein>
<evidence type="ECO:0000313" key="1">
    <source>
        <dbReference type="EMBL" id="MPN21181.1"/>
    </source>
</evidence>
<dbReference type="AlphaFoldDB" id="A0A645G2W0"/>
<reference evidence="1" key="1">
    <citation type="submission" date="2019-08" db="EMBL/GenBank/DDBJ databases">
        <authorList>
            <person name="Kucharzyk K."/>
            <person name="Murdoch R.W."/>
            <person name="Higgins S."/>
            <person name="Loffler F."/>
        </authorList>
    </citation>
    <scope>NUCLEOTIDE SEQUENCE</scope>
</reference>
<sequence>MRVRPSAQLQQRVERLAPERVQRGGGEGVPFGKLRAETANKERRAARLFQILFRGGFVQRAMDRRFRRVAGRLDFICAVGNDEPRRLRVHLKRQIDRNERRFGSIERGKRLEHVRRVRHVLLGAVAKHVRAALAGEVAVRKPAAGKHRAEGFRVVGFPSERLTAGGRRGGDVFRPLHAAFDLK</sequence>
<comment type="caution">
    <text evidence="1">The sequence shown here is derived from an EMBL/GenBank/DDBJ whole genome shotgun (WGS) entry which is preliminary data.</text>
</comment>
<proteinExistence type="predicted"/>
<name>A0A645G2W0_9ZZZZ</name>
<gene>
    <name evidence="1" type="ORF">SDC9_168560</name>
</gene>